<evidence type="ECO:0000256" key="4">
    <source>
        <dbReference type="ARBA" id="ARBA00022777"/>
    </source>
</evidence>
<comment type="caution">
    <text evidence="8">The sequence shown here is derived from an EMBL/GenBank/DDBJ whole genome shotgun (WGS) entry which is preliminary data.</text>
</comment>
<gene>
    <name evidence="8" type="ORF">AKJ39_03610</name>
</gene>
<dbReference type="Gene3D" id="3.40.1160.10">
    <property type="entry name" value="Acetylglutamate kinase-like"/>
    <property type="match status" value="1"/>
</dbReference>
<dbReference type="CDD" id="cd04235">
    <property type="entry name" value="AAK_CK"/>
    <property type="match status" value="1"/>
</dbReference>
<sequence length="322" mass="35537">MAGKKSKMVIALGGNAIKHAGQEGTTEEQFENVSKTARQIGEIIENGEYKVILTHGNGPQAGNLLIQQEDSDRAPAQDLHVIGGMTQGQIGYMIQNELENYFKKRGMVDCLVVTIINQVRVSEDDPEFEKDSASKPVGPFYKKEKAMKMKEERNYLVKEVDPTREKSWRRVVPSPEPLENMEVETIRKLVKSGVTVIASGGGGIPVVERNGELKGVNAVIDKDKAGELLASEVNADIFMNLTDVEKAKLNFGTSKEQDIDEMSLTKAERYIKEGHFLTGSMLPKVEACKRFIENGGERAIITHLDKAIDALEGRTGTHILPD</sequence>
<dbReference type="AlphaFoldDB" id="A0A656YVW5"/>
<dbReference type="NCBIfam" id="TIGR00746">
    <property type="entry name" value="arcC"/>
    <property type="match status" value="1"/>
</dbReference>
<evidence type="ECO:0000313" key="8">
    <source>
        <dbReference type="EMBL" id="KXA97164.1"/>
    </source>
</evidence>
<keyword evidence="3 6" id="KW-0808">Transferase</keyword>
<dbReference type="PIRSF" id="PIRSF000723">
    <property type="entry name" value="Carbamate_kin"/>
    <property type="match status" value="1"/>
</dbReference>
<evidence type="ECO:0000256" key="5">
    <source>
        <dbReference type="NCBIfam" id="TIGR00746"/>
    </source>
</evidence>
<dbReference type="FunFam" id="3.40.1160.10:FF:000007">
    <property type="entry name" value="Carbamate kinase"/>
    <property type="match status" value="1"/>
</dbReference>
<proteinExistence type="inferred from homology"/>
<reference evidence="8 9" key="1">
    <citation type="journal article" date="2016" name="Sci. Rep.">
        <title>Metabolic traits of an uncultured archaeal lineage -MSBL1- from brine pools of the Red Sea.</title>
        <authorList>
            <person name="Mwirichia R."/>
            <person name="Alam I."/>
            <person name="Rashid M."/>
            <person name="Vinu M."/>
            <person name="Ba-Alawi W."/>
            <person name="Anthony Kamau A."/>
            <person name="Kamanda Ngugi D."/>
            <person name="Goker M."/>
            <person name="Klenk H.P."/>
            <person name="Bajic V."/>
            <person name="Stingl U."/>
        </authorList>
    </citation>
    <scope>NUCLEOTIDE SEQUENCE [LARGE SCALE GENOMIC DNA]</scope>
    <source>
        <strain evidence="8">SCGC-AAA259J03</strain>
    </source>
</reference>
<feature type="domain" description="Aspartate/glutamate/uridylate kinase" evidence="7">
    <location>
        <begin position="7"/>
        <end position="302"/>
    </location>
</feature>
<dbReference type="SUPFAM" id="SSF53633">
    <property type="entry name" value="Carbamate kinase-like"/>
    <property type="match status" value="1"/>
</dbReference>
<dbReference type="InterPro" id="IPR001048">
    <property type="entry name" value="Asp/Glu/Uridylate_kinase"/>
</dbReference>
<keyword evidence="4 6" id="KW-0418">Kinase</keyword>
<dbReference type="EMBL" id="LHXT01000063">
    <property type="protein sequence ID" value="KXA97164.1"/>
    <property type="molecule type" value="Genomic_DNA"/>
</dbReference>
<dbReference type="Proteomes" id="UP000070257">
    <property type="component" value="Unassembled WGS sequence"/>
</dbReference>
<accession>A0A656YVW5</accession>
<dbReference type="GO" id="GO:0008804">
    <property type="term" value="F:carbamate kinase activity"/>
    <property type="evidence" value="ECO:0007669"/>
    <property type="project" value="UniProtKB-UniRule"/>
</dbReference>
<dbReference type="PANTHER" id="PTHR30409">
    <property type="entry name" value="CARBAMATE KINASE"/>
    <property type="match status" value="1"/>
</dbReference>
<name>A0A656YVW5_9EURY</name>
<evidence type="ECO:0000313" key="9">
    <source>
        <dbReference type="Proteomes" id="UP000070257"/>
    </source>
</evidence>
<dbReference type="PRINTS" id="PR01469">
    <property type="entry name" value="CARBMTKINASE"/>
</dbReference>
<dbReference type="InterPro" id="IPR003964">
    <property type="entry name" value="Carb_kinase"/>
</dbReference>
<keyword evidence="9" id="KW-1185">Reference proteome</keyword>
<dbReference type="NCBIfam" id="NF009007">
    <property type="entry name" value="PRK12352.1"/>
    <property type="match status" value="1"/>
</dbReference>
<evidence type="ECO:0000256" key="3">
    <source>
        <dbReference type="ARBA" id="ARBA00022679"/>
    </source>
</evidence>
<dbReference type="PANTHER" id="PTHR30409:SF1">
    <property type="entry name" value="CARBAMATE KINASE-RELATED"/>
    <property type="match status" value="1"/>
</dbReference>
<dbReference type="Pfam" id="PF00696">
    <property type="entry name" value="AA_kinase"/>
    <property type="match status" value="1"/>
</dbReference>
<evidence type="ECO:0000256" key="1">
    <source>
        <dbReference type="ARBA" id="ARBA00011066"/>
    </source>
</evidence>
<evidence type="ECO:0000256" key="6">
    <source>
        <dbReference type="PIRNR" id="PIRNR000723"/>
    </source>
</evidence>
<evidence type="ECO:0000259" key="7">
    <source>
        <dbReference type="Pfam" id="PF00696"/>
    </source>
</evidence>
<comment type="similarity">
    <text evidence="1 6">Belongs to the carbamate kinase family.</text>
</comment>
<evidence type="ECO:0000256" key="2">
    <source>
        <dbReference type="ARBA" id="ARBA00020752"/>
    </source>
</evidence>
<organism evidence="8 9">
    <name type="scientific">candidate division MSBL1 archaeon SCGC-AAA259J03</name>
    <dbReference type="NCBI Taxonomy" id="1698269"/>
    <lineage>
        <taxon>Archaea</taxon>
        <taxon>Methanobacteriati</taxon>
        <taxon>Methanobacteriota</taxon>
        <taxon>candidate division MSBL1</taxon>
    </lineage>
</organism>
<dbReference type="GO" id="GO:0005829">
    <property type="term" value="C:cytosol"/>
    <property type="evidence" value="ECO:0007669"/>
    <property type="project" value="TreeGrafter"/>
</dbReference>
<dbReference type="InterPro" id="IPR036393">
    <property type="entry name" value="AceGlu_kinase-like_sf"/>
</dbReference>
<dbReference type="GO" id="GO:0019546">
    <property type="term" value="P:L-arginine deiminase pathway"/>
    <property type="evidence" value="ECO:0007669"/>
    <property type="project" value="TreeGrafter"/>
</dbReference>
<protein>
    <recommendedName>
        <fullName evidence="2 5">Carbamate kinase</fullName>
    </recommendedName>
</protein>